<accession>A0ACB9BCZ1</accession>
<keyword evidence="2" id="KW-1185">Reference proteome</keyword>
<dbReference type="Proteomes" id="UP001055879">
    <property type="component" value="Linkage Group LG06"/>
</dbReference>
<dbReference type="EMBL" id="CM042052">
    <property type="protein sequence ID" value="KAI3719813.1"/>
    <property type="molecule type" value="Genomic_DNA"/>
</dbReference>
<gene>
    <name evidence="1" type="ORF">L6452_20718</name>
</gene>
<reference evidence="2" key="1">
    <citation type="journal article" date="2022" name="Mol. Ecol. Resour.">
        <title>The genomes of chicory, endive, great burdock and yacon provide insights into Asteraceae palaeo-polyploidization history and plant inulin production.</title>
        <authorList>
            <person name="Fan W."/>
            <person name="Wang S."/>
            <person name="Wang H."/>
            <person name="Wang A."/>
            <person name="Jiang F."/>
            <person name="Liu H."/>
            <person name="Zhao H."/>
            <person name="Xu D."/>
            <person name="Zhang Y."/>
        </authorList>
    </citation>
    <scope>NUCLEOTIDE SEQUENCE [LARGE SCALE GENOMIC DNA]</scope>
    <source>
        <strain evidence="2">cv. Niubang</strain>
    </source>
</reference>
<evidence type="ECO:0000313" key="2">
    <source>
        <dbReference type="Proteomes" id="UP001055879"/>
    </source>
</evidence>
<proteinExistence type="predicted"/>
<sequence length="116" mass="13748">MFACMPTCVKSEIEPSRVYRIGDEKRILCLSSSGPHRLLIFSKQLLATRNQSWLAWVIGARLQKQMGDRNKRKKWYLFARKTNWTSVQWWLNLVLFQGNPEPGTQTPRLRRVFFCM</sequence>
<protein>
    <submittedName>
        <fullName evidence="1">Uncharacterized protein</fullName>
    </submittedName>
</protein>
<evidence type="ECO:0000313" key="1">
    <source>
        <dbReference type="EMBL" id="KAI3719813.1"/>
    </source>
</evidence>
<reference evidence="1 2" key="2">
    <citation type="journal article" date="2022" name="Mol. Ecol. Resour.">
        <title>The genomes of chicory, endive, great burdock and yacon provide insights into Asteraceae paleo-polyploidization history and plant inulin production.</title>
        <authorList>
            <person name="Fan W."/>
            <person name="Wang S."/>
            <person name="Wang H."/>
            <person name="Wang A."/>
            <person name="Jiang F."/>
            <person name="Liu H."/>
            <person name="Zhao H."/>
            <person name="Xu D."/>
            <person name="Zhang Y."/>
        </authorList>
    </citation>
    <scope>NUCLEOTIDE SEQUENCE [LARGE SCALE GENOMIC DNA]</scope>
    <source>
        <strain evidence="2">cv. Niubang</strain>
    </source>
</reference>
<organism evidence="1 2">
    <name type="scientific">Arctium lappa</name>
    <name type="common">Greater burdock</name>
    <name type="synonym">Lappa major</name>
    <dbReference type="NCBI Taxonomy" id="4217"/>
    <lineage>
        <taxon>Eukaryota</taxon>
        <taxon>Viridiplantae</taxon>
        <taxon>Streptophyta</taxon>
        <taxon>Embryophyta</taxon>
        <taxon>Tracheophyta</taxon>
        <taxon>Spermatophyta</taxon>
        <taxon>Magnoliopsida</taxon>
        <taxon>eudicotyledons</taxon>
        <taxon>Gunneridae</taxon>
        <taxon>Pentapetalae</taxon>
        <taxon>asterids</taxon>
        <taxon>campanulids</taxon>
        <taxon>Asterales</taxon>
        <taxon>Asteraceae</taxon>
        <taxon>Carduoideae</taxon>
        <taxon>Cardueae</taxon>
        <taxon>Arctiinae</taxon>
        <taxon>Arctium</taxon>
    </lineage>
</organism>
<name>A0ACB9BCZ1_ARCLA</name>
<comment type="caution">
    <text evidence="1">The sequence shown here is derived from an EMBL/GenBank/DDBJ whole genome shotgun (WGS) entry which is preliminary data.</text>
</comment>